<feature type="region of interest" description="Disordered" evidence="1">
    <location>
        <begin position="31"/>
        <end position="115"/>
    </location>
</feature>
<proteinExistence type="predicted"/>
<feature type="compositionally biased region" description="Basic residues" evidence="1">
    <location>
        <begin position="51"/>
        <end position="65"/>
    </location>
</feature>
<keyword evidence="3" id="KW-1185">Reference proteome</keyword>
<feature type="compositionally biased region" description="Basic and acidic residues" evidence="1">
    <location>
        <begin position="94"/>
        <end position="115"/>
    </location>
</feature>
<feature type="compositionally biased region" description="Basic and acidic residues" evidence="1">
    <location>
        <begin position="66"/>
        <end position="81"/>
    </location>
</feature>
<dbReference type="EMBL" id="PEDP01010393">
    <property type="protein sequence ID" value="POS81636.1"/>
    <property type="molecule type" value="Genomic_DNA"/>
</dbReference>
<dbReference type="Proteomes" id="UP000237438">
    <property type="component" value="Unassembled WGS sequence"/>
</dbReference>
<protein>
    <submittedName>
        <fullName evidence="2">Uncharacterized protein</fullName>
    </submittedName>
</protein>
<accession>A0A2S4PHX4</accession>
<name>A0A2S4PHX4_9PEZI</name>
<feature type="non-terminal residue" evidence="2">
    <location>
        <position position="115"/>
    </location>
</feature>
<evidence type="ECO:0000313" key="2">
    <source>
        <dbReference type="EMBL" id="POS81636.1"/>
    </source>
</evidence>
<evidence type="ECO:0000256" key="1">
    <source>
        <dbReference type="SAM" id="MobiDB-lite"/>
    </source>
</evidence>
<evidence type="ECO:0000313" key="3">
    <source>
        <dbReference type="Proteomes" id="UP000237438"/>
    </source>
</evidence>
<organism evidence="2 3">
    <name type="scientific">Erysiphe pulchra</name>
    <dbReference type="NCBI Taxonomy" id="225359"/>
    <lineage>
        <taxon>Eukaryota</taxon>
        <taxon>Fungi</taxon>
        <taxon>Dikarya</taxon>
        <taxon>Ascomycota</taxon>
        <taxon>Pezizomycotina</taxon>
        <taxon>Leotiomycetes</taxon>
        <taxon>Erysiphales</taxon>
        <taxon>Erysiphaceae</taxon>
        <taxon>Erysiphe</taxon>
    </lineage>
</organism>
<dbReference type="AlphaFoldDB" id="A0A2S4PHX4"/>
<sequence>MGLFGTFMNQLTARAESQGRKIGFVERAGAGLSAGVRRPQARGSARELQIRHRRAGAHHAQRGHRGPVERRIPDRRARDGAQLRPIGFLLRGQEPAEGHEPEPARADADGQRGGG</sequence>
<gene>
    <name evidence="2" type="ORF">EPUL_006025</name>
</gene>
<reference evidence="2 3" key="1">
    <citation type="submission" date="2017-10" db="EMBL/GenBank/DDBJ databases">
        <title>Development of genomic resources for the powdery mildew, Erysiphe pulchra.</title>
        <authorList>
            <person name="Wadl P.A."/>
            <person name="Mack B.M."/>
            <person name="Moore G."/>
            <person name="Beltz S.B."/>
        </authorList>
    </citation>
    <scope>NUCLEOTIDE SEQUENCE [LARGE SCALE GENOMIC DNA]</scope>
    <source>
        <strain evidence="2">Cflorida</strain>
    </source>
</reference>
<comment type="caution">
    <text evidence="2">The sequence shown here is derived from an EMBL/GenBank/DDBJ whole genome shotgun (WGS) entry which is preliminary data.</text>
</comment>